<dbReference type="PANTHER" id="PTHR19303">
    <property type="entry name" value="TRANSPOSON"/>
    <property type="match status" value="1"/>
</dbReference>
<evidence type="ECO:0000313" key="4">
    <source>
        <dbReference type="EMBL" id="CAF1128096.1"/>
    </source>
</evidence>
<dbReference type="EMBL" id="CAJNOW010014331">
    <property type="protein sequence ID" value="CAF1631973.1"/>
    <property type="molecule type" value="Genomic_DNA"/>
</dbReference>
<protein>
    <recommendedName>
        <fullName evidence="9">HTH CENPB-type domain-containing protein</fullName>
    </recommendedName>
</protein>
<dbReference type="Pfam" id="PF05225">
    <property type="entry name" value="HTH_psq"/>
    <property type="match status" value="1"/>
</dbReference>
<gene>
    <name evidence="7" type="ORF">BYL167_LOCUS17627</name>
    <name evidence="4" type="ORF">CJN711_LOCUS8419</name>
    <name evidence="6" type="ORF">GIL414_LOCUS13041</name>
    <name evidence="5" type="ORF">KQP761_LOCUS26390</name>
</gene>
<dbReference type="PANTHER" id="PTHR19303:SF74">
    <property type="entry name" value="POGO TRANSPOSABLE ELEMENT WITH KRAB DOMAIN"/>
    <property type="match status" value="1"/>
</dbReference>
<reference evidence="4" key="1">
    <citation type="submission" date="2021-02" db="EMBL/GenBank/DDBJ databases">
        <authorList>
            <person name="Nowell W R."/>
        </authorList>
    </citation>
    <scope>NUCLEOTIDE SEQUENCE</scope>
</reference>
<name>A0A814R469_9BILA</name>
<dbReference type="EMBL" id="CAJOBJ010005202">
    <property type="protein sequence ID" value="CAF4024115.1"/>
    <property type="molecule type" value="Genomic_DNA"/>
</dbReference>
<evidence type="ECO:0000313" key="5">
    <source>
        <dbReference type="EMBL" id="CAF1631973.1"/>
    </source>
</evidence>
<sequence length="453" mass="51265">MSAIKRRRGLYSKQQLIDAVRAVKEGEMTSVKAADEYKVPAGTIRFHVNNDSLRIGGGRSFYLSSKQEDYLVELIKSFETIGVPLTKIALRMIVGQYIKLVTNDSRYKKNQPSIHWLKKFLVRRKKEIKMVKEKQIEKSRRDGFTEDVRSGWFSNLKEVLDKNDLLYKPLQIWNMDESGFSDETQNNGGTGKAFTTVVVCGNAAGICLPPYTIYAAKNVNKLWCEKGPDRSQYKCSNKGWINEELFVDWFQNLFLVETANIARPLLLLMDNLSSHVSIKAIELAQQHQVVLMCLPPNTTHALQPLDVTTFGVAKNKWRRLVSSYFRKTKRKSIRKIDFPTLLNDLFSSSFTVGPVSGGFRRAGIFPYNKDAMKEKVVPRRSSYNNLVTNNSSAMDILTSLLDVIGSSDVHVNSGDDPSTSSQTAINSTSASSRPQLTFDDNLDDELYQTNNLR</sequence>
<dbReference type="Gene3D" id="3.30.420.10">
    <property type="entry name" value="Ribonuclease H-like superfamily/Ribonuclease H"/>
    <property type="match status" value="1"/>
</dbReference>
<comment type="caution">
    <text evidence="4">The sequence shown here is derived from an EMBL/GenBank/DDBJ whole genome shotgun (WGS) entry which is preliminary data.</text>
</comment>
<accession>A0A814R469</accession>
<feature type="region of interest" description="Disordered" evidence="1">
    <location>
        <begin position="411"/>
        <end position="453"/>
    </location>
</feature>
<dbReference type="Pfam" id="PF03184">
    <property type="entry name" value="DDE_1"/>
    <property type="match status" value="1"/>
</dbReference>
<feature type="compositionally biased region" description="Polar residues" evidence="1">
    <location>
        <begin position="415"/>
        <end position="435"/>
    </location>
</feature>
<feature type="domain" description="HTH psq-type" evidence="3">
    <location>
        <begin position="15"/>
        <end position="48"/>
    </location>
</feature>
<dbReference type="OrthoDB" id="4327074at2759"/>
<dbReference type="InterPro" id="IPR036397">
    <property type="entry name" value="RNaseH_sf"/>
</dbReference>
<evidence type="ECO:0000313" key="6">
    <source>
        <dbReference type="EMBL" id="CAF4024115.1"/>
    </source>
</evidence>
<dbReference type="SUPFAM" id="SSF46689">
    <property type="entry name" value="Homeodomain-like"/>
    <property type="match status" value="1"/>
</dbReference>
<evidence type="ECO:0000259" key="2">
    <source>
        <dbReference type="Pfam" id="PF03184"/>
    </source>
</evidence>
<dbReference type="EMBL" id="CAJOBH010007025">
    <property type="protein sequence ID" value="CAF4072895.1"/>
    <property type="molecule type" value="Genomic_DNA"/>
</dbReference>
<dbReference type="Proteomes" id="UP000681720">
    <property type="component" value="Unassembled WGS sequence"/>
</dbReference>
<dbReference type="AlphaFoldDB" id="A0A814R469"/>
<dbReference type="Proteomes" id="UP000663855">
    <property type="component" value="Unassembled WGS sequence"/>
</dbReference>
<dbReference type="InterPro" id="IPR050863">
    <property type="entry name" value="CenT-Element_Derived"/>
</dbReference>
<evidence type="ECO:0000259" key="3">
    <source>
        <dbReference type="Pfam" id="PF05225"/>
    </source>
</evidence>
<dbReference type="InterPro" id="IPR009057">
    <property type="entry name" value="Homeodomain-like_sf"/>
</dbReference>
<evidence type="ECO:0008006" key="9">
    <source>
        <dbReference type="Google" id="ProtNLM"/>
    </source>
</evidence>
<dbReference type="EMBL" id="CAJNOV010003083">
    <property type="protein sequence ID" value="CAF1128096.1"/>
    <property type="molecule type" value="Genomic_DNA"/>
</dbReference>
<dbReference type="GO" id="GO:0003677">
    <property type="term" value="F:DNA binding"/>
    <property type="evidence" value="ECO:0007669"/>
    <property type="project" value="InterPro"/>
</dbReference>
<evidence type="ECO:0000256" key="1">
    <source>
        <dbReference type="SAM" id="MobiDB-lite"/>
    </source>
</evidence>
<evidence type="ECO:0000313" key="8">
    <source>
        <dbReference type="Proteomes" id="UP000663855"/>
    </source>
</evidence>
<organism evidence="4 8">
    <name type="scientific">Rotaria magnacalcarata</name>
    <dbReference type="NCBI Taxonomy" id="392030"/>
    <lineage>
        <taxon>Eukaryota</taxon>
        <taxon>Metazoa</taxon>
        <taxon>Spiralia</taxon>
        <taxon>Gnathifera</taxon>
        <taxon>Rotifera</taxon>
        <taxon>Eurotatoria</taxon>
        <taxon>Bdelloidea</taxon>
        <taxon>Philodinida</taxon>
        <taxon>Philodinidae</taxon>
        <taxon>Rotaria</taxon>
    </lineage>
</organism>
<dbReference type="Proteomes" id="UP000663834">
    <property type="component" value="Unassembled WGS sequence"/>
</dbReference>
<dbReference type="GO" id="GO:0005634">
    <property type="term" value="C:nucleus"/>
    <property type="evidence" value="ECO:0007669"/>
    <property type="project" value="TreeGrafter"/>
</dbReference>
<proteinExistence type="predicted"/>
<dbReference type="InterPro" id="IPR007889">
    <property type="entry name" value="HTH_Psq"/>
</dbReference>
<dbReference type="InterPro" id="IPR004875">
    <property type="entry name" value="DDE_SF_endonuclease_dom"/>
</dbReference>
<feature type="domain" description="DDE-1" evidence="2">
    <location>
        <begin position="195"/>
        <end position="342"/>
    </location>
</feature>
<dbReference type="Gene3D" id="1.10.10.60">
    <property type="entry name" value="Homeodomain-like"/>
    <property type="match status" value="1"/>
</dbReference>
<dbReference type="Proteomes" id="UP000681967">
    <property type="component" value="Unassembled WGS sequence"/>
</dbReference>
<evidence type="ECO:0000313" key="7">
    <source>
        <dbReference type="EMBL" id="CAF4072895.1"/>
    </source>
</evidence>